<dbReference type="PANTHER" id="PTHR43686:SF1">
    <property type="entry name" value="AMINOTRAN_5 DOMAIN-CONTAINING PROTEIN"/>
    <property type="match status" value="1"/>
</dbReference>
<organism evidence="3">
    <name type="scientific">Alexandrium monilatum</name>
    <dbReference type="NCBI Taxonomy" id="311494"/>
    <lineage>
        <taxon>Eukaryota</taxon>
        <taxon>Sar</taxon>
        <taxon>Alveolata</taxon>
        <taxon>Dinophyceae</taxon>
        <taxon>Gonyaulacales</taxon>
        <taxon>Pyrocystaceae</taxon>
        <taxon>Alexandrium</taxon>
    </lineage>
</organism>
<dbReference type="Gene3D" id="3.90.1150.10">
    <property type="entry name" value="Aspartate Aminotransferase, domain 1"/>
    <property type="match status" value="1"/>
</dbReference>
<dbReference type="InterPro" id="IPR015421">
    <property type="entry name" value="PyrdxlP-dep_Trfase_major"/>
</dbReference>
<name>A0A7S4RBV9_9DINO</name>
<gene>
    <name evidence="3" type="ORF">AMON00008_LOCUS32066</name>
</gene>
<dbReference type="Gene3D" id="3.40.640.10">
    <property type="entry name" value="Type I PLP-dependent aspartate aminotransferase-like (Major domain)"/>
    <property type="match status" value="1"/>
</dbReference>
<evidence type="ECO:0000259" key="2">
    <source>
        <dbReference type="Pfam" id="PF00266"/>
    </source>
</evidence>
<evidence type="ECO:0000256" key="1">
    <source>
        <dbReference type="SAM" id="MobiDB-lite"/>
    </source>
</evidence>
<feature type="domain" description="Aminotransferase class V" evidence="2">
    <location>
        <begin position="59"/>
        <end position="142"/>
    </location>
</feature>
<reference evidence="3" key="1">
    <citation type="submission" date="2021-01" db="EMBL/GenBank/DDBJ databases">
        <authorList>
            <person name="Corre E."/>
            <person name="Pelletier E."/>
            <person name="Niang G."/>
            <person name="Scheremetjew M."/>
            <person name="Finn R."/>
            <person name="Kale V."/>
            <person name="Holt S."/>
            <person name="Cochrane G."/>
            <person name="Meng A."/>
            <person name="Brown T."/>
            <person name="Cohen L."/>
        </authorList>
    </citation>
    <scope>NUCLEOTIDE SEQUENCE</scope>
    <source>
        <strain evidence="3">CCMP3105</strain>
    </source>
</reference>
<evidence type="ECO:0000313" key="3">
    <source>
        <dbReference type="EMBL" id="CAE4607400.1"/>
    </source>
</evidence>
<dbReference type="InterPro" id="IPR000192">
    <property type="entry name" value="Aminotrans_V_dom"/>
</dbReference>
<protein>
    <recommendedName>
        <fullName evidence="2">Aminotransferase class V domain-containing protein</fullName>
    </recommendedName>
</protein>
<dbReference type="InterPro" id="IPR015424">
    <property type="entry name" value="PyrdxlP-dep_Trfase"/>
</dbReference>
<dbReference type="PANTHER" id="PTHR43686">
    <property type="entry name" value="SULFURTRANSFERASE-RELATED"/>
    <property type="match status" value="1"/>
</dbReference>
<accession>A0A7S4RBV9</accession>
<dbReference type="SUPFAM" id="SSF53383">
    <property type="entry name" value="PLP-dependent transferases"/>
    <property type="match status" value="2"/>
</dbReference>
<dbReference type="EMBL" id="HBNR01046087">
    <property type="protein sequence ID" value="CAE4607400.1"/>
    <property type="molecule type" value="Transcribed_RNA"/>
</dbReference>
<sequence length="708" mass="73565">MTRARYVFEGSAEAQAPASAEAAAALQEADWEEVCRALREGVLGGETETSTPFGSRRIVYADHTATGRSLDALERQVQEHVLPLYGNVHSLTTATARQSTQFRAEARQLVKQYYNLDASHAAIFCGAGTTAAVHRFVQMLENAGWDLGVADGAGAEPTARLEDRWGSIECRLCGVRLKGEAAFRAHCATEAHRVAEAKASAGMKVADGRADPCPAPAVPGRDTCSPPRRIVVLADPTAHHSLTLPFREAAARSAVVLAATDTTGCSVASVADGGGKTTADDAAGPGAPPACRGSAHRAVSVVDLAFGPGQGPCLRDLEERLVEVAAEGALALCLLSAASNVTGGVQDVASVTELVHRAGGLACWDLAGLSGHRRPDLAPSGHPLAHVDAAFASPHKFLGGPSTCGLLLVRKALLRNPVPAVPGGGSVFFVGPGWHSYISNTEEREEAGSPDLAACARTGLCFHLHASLPRGLVEGREATQLRALLGALAASPRVEVLAPEACAGGTGTVSFLVRYMEGGLYLHHSFVSCLLNDLFGVQSRAGCACAGPHAQHLLGIDAAMAADFDRALAQDACEIVRPGFSRVSVHFVDSDEHAEVVRTAICWVAEHGWKLLPHYTFDVVTGEWSHRHDARRSARDWLSEWRPLGPGRAAKAPGAGPAAGASAAGDLLELVASVALHDAGSWLPCASSSDVGADAEGVSTGAARAVTA</sequence>
<proteinExistence type="predicted"/>
<dbReference type="Pfam" id="PF00266">
    <property type="entry name" value="Aminotran_5"/>
    <property type="match status" value="2"/>
</dbReference>
<dbReference type="AlphaFoldDB" id="A0A7S4RBV9"/>
<feature type="region of interest" description="Disordered" evidence="1">
    <location>
        <begin position="689"/>
        <end position="708"/>
    </location>
</feature>
<dbReference type="InterPro" id="IPR015422">
    <property type="entry name" value="PyrdxlP-dep_Trfase_small"/>
</dbReference>
<feature type="domain" description="Aminotransferase class V" evidence="2">
    <location>
        <begin position="331"/>
        <end position="553"/>
    </location>
</feature>